<dbReference type="InterPro" id="IPR041324">
    <property type="entry name" value="AgI/II_N"/>
</dbReference>
<feature type="region of interest" description="Disordered" evidence="7">
    <location>
        <begin position="99"/>
        <end position="124"/>
    </location>
</feature>
<keyword evidence="4" id="KW-0572">Peptidoglycan-anchor</keyword>
<keyword evidence="3 8" id="KW-0732">Signal</keyword>
<evidence type="ECO:0000256" key="1">
    <source>
        <dbReference type="ARBA" id="ARBA00022512"/>
    </source>
</evidence>
<comment type="similarity">
    <text evidence="5">Belongs to the antigen I/II family.</text>
</comment>
<evidence type="ECO:0000256" key="8">
    <source>
        <dbReference type="SAM" id="SignalP"/>
    </source>
</evidence>
<reference evidence="10 11" key="1">
    <citation type="submission" date="2011-02" db="EMBL/GenBank/DDBJ databases">
        <authorList>
            <person name="Muzny D."/>
            <person name="Qin X."/>
            <person name="Deng J."/>
            <person name="Jiang H."/>
            <person name="Liu Y."/>
            <person name="Qu J."/>
            <person name="Song X.-Z."/>
            <person name="Zhang L."/>
            <person name="Thornton R."/>
            <person name="Coyle M."/>
            <person name="Francisco L."/>
            <person name="Jackson L."/>
            <person name="Javaid M."/>
            <person name="Korchina V."/>
            <person name="Kovar C."/>
            <person name="Mata R."/>
            <person name="Mathew T."/>
            <person name="Ngo R."/>
            <person name="Nguyen L."/>
            <person name="Nguyen N."/>
            <person name="Okwuonu G."/>
            <person name="Ongeri F."/>
            <person name="Pham C."/>
            <person name="Simmons D."/>
            <person name="Wilczek-Boney K."/>
            <person name="Hale W."/>
            <person name="Jakkamsetti A."/>
            <person name="Pham P."/>
            <person name="Ruth R."/>
            <person name="San Lucas F."/>
            <person name="Warren J."/>
            <person name="Zhang J."/>
            <person name="Zhao Z."/>
            <person name="Zhou C."/>
            <person name="Zhu D."/>
            <person name="Lee S."/>
            <person name="Bess C."/>
            <person name="Blankenburg K."/>
            <person name="Forbes L."/>
            <person name="Fu Q."/>
            <person name="Gubbala S."/>
            <person name="Hirani K."/>
            <person name="Jayaseelan J.C."/>
            <person name="Lara F."/>
            <person name="Munidasa M."/>
            <person name="Palculict T."/>
            <person name="Patil S."/>
            <person name="Pu L.-L."/>
            <person name="Saada N."/>
            <person name="Tang L."/>
            <person name="Weissenberger G."/>
            <person name="Zhu Y."/>
            <person name="Hemphill L."/>
            <person name="Shang Y."/>
            <person name="Youmans B."/>
            <person name="Ayvaz T."/>
            <person name="Ross M."/>
            <person name="Santibanez J."/>
            <person name="Aqrawi P."/>
            <person name="Gross S."/>
            <person name="Joshi V."/>
            <person name="Fowler G."/>
            <person name="Nazareth L."/>
            <person name="Reid J."/>
            <person name="Worley K."/>
            <person name="Petrosino J."/>
            <person name="Highlander S."/>
            <person name="Gibbs R."/>
        </authorList>
    </citation>
    <scope>NUCLEOTIDE SEQUENCE [LARGE SCALE GENOMIC DNA]</scope>
    <source>
        <strain evidence="10 11">SK160</strain>
    </source>
</reference>
<evidence type="ECO:0000256" key="6">
    <source>
        <dbReference type="SAM" id="Coils"/>
    </source>
</evidence>
<gene>
    <name evidence="10" type="primary">sspD</name>
    <name evidence="10" type="ORF">HMPREF9384_1438</name>
</gene>
<dbReference type="Proteomes" id="UP000004562">
    <property type="component" value="Unassembled WGS sequence"/>
</dbReference>
<evidence type="ECO:0000256" key="5">
    <source>
        <dbReference type="PROSITE-ProRule" id="PRU01310"/>
    </source>
</evidence>
<feature type="repeat" description="Ag I/II A" evidence="5">
    <location>
        <begin position="347"/>
        <end position="428"/>
    </location>
</feature>
<evidence type="ECO:0000256" key="4">
    <source>
        <dbReference type="ARBA" id="ARBA00023088"/>
    </source>
</evidence>
<name>F0IUC6_STRSA</name>
<feature type="compositionally biased region" description="Polar residues" evidence="7">
    <location>
        <begin position="55"/>
        <end position="67"/>
    </location>
</feature>
<evidence type="ECO:0000313" key="11">
    <source>
        <dbReference type="Proteomes" id="UP000004562"/>
    </source>
</evidence>
<feature type="compositionally biased region" description="Basic and acidic residues" evidence="7">
    <location>
        <begin position="1140"/>
        <end position="1150"/>
    </location>
</feature>
<evidence type="ECO:0000256" key="7">
    <source>
        <dbReference type="SAM" id="MobiDB-lite"/>
    </source>
</evidence>
<feature type="repeat" description="Ag I/II A" evidence="5">
    <location>
        <begin position="454"/>
        <end position="535"/>
    </location>
</feature>
<dbReference type="InterPro" id="IPR013574">
    <property type="entry name" value="Glucan-bd_C/Surface_Ag-I/II_V"/>
</dbReference>
<comment type="caution">
    <text evidence="10">The sequence shown here is derived from an EMBL/GenBank/DDBJ whole genome shotgun (WGS) entry which is preliminary data.</text>
</comment>
<dbReference type="NCBIfam" id="TIGR03726">
    <property type="entry name" value="strep_RK_lipo"/>
    <property type="match status" value="1"/>
</dbReference>
<dbReference type="PATRIC" id="fig|888812.3.peg.1420"/>
<feature type="chain" id="PRO_5003254431" evidence="8">
    <location>
        <begin position="41"/>
        <end position="1404"/>
    </location>
</feature>
<feature type="repeat" description="Ag I/II A" evidence="5">
    <location>
        <begin position="240"/>
        <end position="321"/>
    </location>
</feature>
<feature type="compositionally biased region" description="Basic and acidic residues" evidence="7">
    <location>
        <begin position="114"/>
        <end position="124"/>
    </location>
</feature>
<dbReference type="InterPro" id="IPR009578">
    <property type="entry name" value="Surface_Ag_I_II_A_rpt"/>
</dbReference>
<evidence type="ECO:0000313" key="10">
    <source>
        <dbReference type="EMBL" id="EGD38748.1"/>
    </source>
</evidence>
<keyword evidence="2" id="KW-0964">Secreted</keyword>
<dbReference type="PANTHER" id="PTHR45615:SF80">
    <property type="entry name" value="GRIP DOMAIN-CONTAINING PROTEIN"/>
    <property type="match status" value="1"/>
</dbReference>
<evidence type="ECO:0000256" key="2">
    <source>
        <dbReference type="ARBA" id="ARBA00022525"/>
    </source>
</evidence>
<dbReference type="Gene3D" id="2.60.530.10">
    <property type="entry name" value="Major cell-surface adhesin PAc"/>
    <property type="match status" value="1"/>
</dbReference>
<feature type="repeat" description="Ag I/II A" evidence="5">
    <location>
        <begin position="165"/>
        <end position="239"/>
    </location>
</feature>
<dbReference type="NCBIfam" id="TIGR01167">
    <property type="entry name" value="LPXTG_anchor"/>
    <property type="match status" value="1"/>
</dbReference>
<keyword evidence="6" id="KW-0175">Coiled coil</keyword>
<accession>F0IUC6</accession>
<dbReference type="SUPFAM" id="SSF74914">
    <property type="entry name" value="V-region of surface antigen I/II (SA I/II, PAC)"/>
    <property type="match status" value="1"/>
</dbReference>
<dbReference type="InterPro" id="IPR021197">
    <property type="entry name" value="Cross-wall-target_lipo_motif"/>
</dbReference>
<feature type="region of interest" description="Disordered" evidence="7">
    <location>
        <begin position="55"/>
        <end position="78"/>
    </location>
</feature>
<dbReference type="Pfam" id="PF08363">
    <property type="entry name" value="GbpC"/>
    <property type="match status" value="1"/>
</dbReference>
<feature type="region of interest" description="Disordered" evidence="7">
    <location>
        <begin position="953"/>
        <end position="991"/>
    </location>
</feature>
<sequence>MEFIMEKKIVYGFRKSRLSKGLCGAVLGAALLVAAGSVQAEEKVSSAAGQSALSEATLSPTEASQPTVAPAQSEPVNQDKLPLEVSHAEIDQALAEAGKAGVQLKQEPTVDLGTARDPEEAASKRETALTDYATQVKEIRETTAAYQEQLKTYEKELSQKESANQALKDQYDKALAYHAQESSRIQAENAQLQADYEQKRAAYQAELNRIVKINQEKETSYQAALAAYQEERSRILQENAQAKADYQTAMESYATELKATQEKNAEAKRRYEAKLAQVSDHNEAAQAENAAIAERNQAAEKGYQEAVKQYEAEVSRLAQVKAEKEAVYQAALADYEKELARVHKDNAELEQQYQSELTTYQQEVERIQRANQAAKQSYETVLAKIQEQNKEIEAQNLAIQKKNAALKEQYQADLAAYQERLAEIRQKNQAAEKDYESKLVAYQKNRSEIEAANDAKARDHQAALTAYQSELERVQSENNKRQTAYETEKAEVTARNAAIQAENAQIRQQNQEKQELYKNQLSQYEQDVARITESNQKNREAYEKALLTYQEATARIETENKNKLAAYQADLATYQANLARIEAENQRLKEDYEANLASISAQNAVIEQENANIEEKNARLKADYDKLLEEYKKAKAAYDTAKTKYDAALVTFERELQEAEAKKNEEGYLSKVESQPFVFKSEPQAVLTLDPSIRTYTNDELTDEVRSWRMDQSGMTALTSVLKGKEHQTKVILQKDVPLVATYTNIKNSSIQGKKIAKVVYTYTLKESTKSQDKLPVFLVKDPTLTVWTLDFYGHSRVNVQAEFFDEAGERLDMTGSLVSFSSLNTNKVAIEYIKNFNGEYIPITGSAINVHPDTSVHADISINFEREGSRFEYNKWDSPNSPYNWYGAIVGKARGDVISFDIGSRNRGSAWFVFNSDIKAKGVPMKPVAPTEVAQPQELAYEEVKALQPLPSQPVYQPLPEEPVQPTYQELPKQPTETQPLPLPNWPEEPAVLPERDLESLPQEPTYLPEPLQPQKPVYQEVPEEPNSPSLLTEPAAVEEPTYEKEQPLLSLPQAPIEEALPEEPQAPTYLKEPEQPQKAPEASGGEAPKPPVYEEEIALQAVPQEPSYLQEPQRPQEPVLQPEPQSPVRESDLPLMEEPDKPNYKEVPQKPAEPSYQALPSRPQAPTQTYHFNQLFIQLKVREEVEDESKKNIHQQEVSSGSFAVLNLVTDALPVYRLPIHSFVLEDRLPEGFELDLEATRAKSPGYEVSYDPSTRVLTFVAAPGLLEGYNADLNTATETLAPAAVGRLLYPGRTYTNHFSLLINNQYRIESNQVSVSTPPAEITIQTAQKFEPLSNQTWQHQRSASKQASNLQLSVSYQTKERASQGQLPKTGSNTSSLLTYLGFAVLLASAGFRSSKKES</sequence>
<dbReference type="PROSITE" id="PS50847">
    <property type="entry name" value="GRAM_POS_ANCHORING"/>
    <property type="match status" value="1"/>
</dbReference>
<dbReference type="Pfam" id="PF00746">
    <property type="entry name" value="Gram_pos_anchor"/>
    <property type="match status" value="1"/>
</dbReference>
<feature type="domain" description="Gram-positive cocci surface proteins LPxTG" evidence="9">
    <location>
        <begin position="1372"/>
        <end position="1404"/>
    </location>
</feature>
<feature type="repeat" description="Ag I/II A" evidence="5">
    <location>
        <begin position="561"/>
        <end position="642"/>
    </location>
</feature>
<dbReference type="Gene3D" id="6.10.250.2200">
    <property type="match status" value="5"/>
</dbReference>
<dbReference type="PANTHER" id="PTHR45615">
    <property type="entry name" value="MYOSIN HEAVY CHAIN, NON-MUSCLE"/>
    <property type="match status" value="1"/>
</dbReference>
<dbReference type="Pfam" id="PF18652">
    <property type="entry name" value="Adhesin_P1_N"/>
    <property type="match status" value="1"/>
</dbReference>
<organism evidence="10 11">
    <name type="scientific">Streptococcus sanguinis SK160</name>
    <dbReference type="NCBI Taxonomy" id="888812"/>
    <lineage>
        <taxon>Bacteria</taxon>
        <taxon>Bacillati</taxon>
        <taxon>Bacillota</taxon>
        <taxon>Bacilli</taxon>
        <taxon>Lactobacillales</taxon>
        <taxon>Streptococcaceae</taxon>
        <taxon>Streptococcus</taxon>
    </lineage>
</organism>
<keyword evidence="1" id="KW-0134">Cell wall</keyword>
<dbReference type="PROSITE" id="PS51965">
    <property type="entry name" value="AG_I_II_AR"/>
    <property type="match status" value="5"/>
</dbReference>
<feature type="signal peptide" evidence="8">
    <location>
        <begin position="1"/>
        <end position="40"/>
    </location>
</feature>
<proteinExistence type="inferred from homology"/>
<feature type="region of interest" description="Disordered" evidence="7">
    <location>
        <begin position="1003"/>
        <end position="1167"/>
    </location>
</feature>
<dbReference type="EMBL" id="AEXZ01000008">
    <property type="protein sequence ID" value="EGD38748.1"/>
    <property type="molecule type" value="Genomic_DNA"/>
</dbReference>
<dbReference type="RefSeq" id="WP_002912239.1">
    <property type="nucleotide sequence ID" value="NZ_GL872447.1"/>
</dbReference>
<dbReference type="Gene3D" id="2.60.40.740">
    <property type="match status" value="1"/>
</dbReference>
<evidence type="ECO:0000259" key="9">
    <source>
        <dbReference type="PROSITE" id="PS50847"/>
    </source>
</evidence>
<dbReference type="HOGENOM" id="CLU_254602_0_0_9"/>
<dbReference type="InterPro" id="IPR036234">
    <property type="entry name" value="SA_I/II_PAC_V_sf"/>
</dbReference>
<dbReference type="InterPro" id="IPR019931">
    <property type="entry name" value="LPXTG_anchor"/>
</dbReference>
<protein>
    <submittedName>
        <fullName evidence="10">Surface protein D</fullName>
    </submittedName>
</protein>
<feature type="coiled-coil region" evidence="6">
    <location>
        <begin position="136"/>
        <end position="662"/>
    </location>
</feature>
<evidence type="ECO:0000256" key="3">
    <source>
        <dbReference type="ARBA" id="ARBA00022729"/>
    </source>
</evidence>